<dbReference type="EMBL" id="ML995816">
    <property type="protein sequence ID" value="KAF2772146.1"/>
    <property type="molecule type" value="Genomic_DNA"/>
</dbReference>
<keyword evidence="4" id="KW-1185">Reference proteome</keyword>
<dbReference type="SMART" id="SM00671">
    <property type="entry name" value="SEL1"/>
    <property type="match status" value="7"/>
</dbReference>
<dbReference type="SUPFAM" id="SSF81901">
    <property type="entry name" value="HCP-like"/>
    <property type="match status" value="1"/>
</dbReference>
<evidence type="ECO:0000256" key="1">
    <source>
        <dbReference type="ARBA" id="ARBA00022737"/>
    </source>
</evidence>
<dbReference type="Gene3D" id="1.25.40.10">
    <property type="entry name" value="Tetratricopeptide repeat domain"/>
    <property type="match status" value="2"/>
</dbReference>
<protein>
    <submittedName>
        <fullName evidence="3">HCP-like protein</fullName>
    </submittedName>
</protein>
<reference evidence="3" key="1">
    <citation type="journal article" date="2020" name="Stud. Mycol.">
        <title>101 Dothideomycetes genomes: a test case for predicting lifestyles and emergence of pathogens.</title>
        <authorList>
            <person name="Haridas S."/>
            <person name="Albert R."/>
            <person name="Binder M."/>
            <person name="Bloem J."/>
            <person name="Labutti K."/>
            <person name="Salamov A."/>
            <person name="Andreopoulos B."/>
            <person name="Baker S."/>
            <person name="Barry K."/>
            <person name="Bills G."/>
            <person name="Bluhm B."/>
            <person name="Cannon C."/>
            <person name="Castanera R."/>
            <person name="Culley D."/>
            <person name="Daum C."/>
            <person name="Ezra D."/>
            <person name="Gonzalez J."/>
            <person name="Henrissat B."/>
            <person name="Kuo A."/>
            <person name="Liang C."/>
            <person name="Lipzen A."/>
            <person name="Lutzoni F."/>
            <person name="Magnuson J."/>
            <person name="Mondo S."/>
            <person name="Nolan M."/>
            <person name="Ohm R."/>
            <person name="Pangilinan J."/>
            <person name="Park H.-J."/>
            <person name="Ramirez L."/>
            <person name="Alfaro M."/>
            <person name="Sun H."/>
            <person name="Tritt A."/>
            <person name="Yoshinaga Y."/>
            <person name="Zwiers L.-H."/>
            <person name="Turgeon B."/>
            <person name="Goodwin S."/>
            <person name="Spatafora J."/>
            <person name="Crous P."/>
            <person name="Grigoriev I."/>
        </authorList>
    </citation>
    <scope>NUCLEOTIDE SEQUENCE</scope>
    <source>
        <strain evidence="3">CBS 116005</strain>
    </source>
</reference>
<dbReference type="InterPro" id="IPR051726">
    <property type="entry name" value="Chitin_Synth_Reg"/>
</dbReference>
<dbReference type="InterPro" id="IPR011990">
    <property type="entry name" value="TPR-like_helical_dom_sf"/>
</dbReference>
<accession>A0A6G1LH17</accession>
<dbReference type="Proteomes" id="UP000799436">
    <property type="component" value="Unassembled WGS sequence"/>
</dbReference>
<dbReference type="PANTHER" id="PTHR46430:SF1">
    <property type="entry name" value="CHITIN SYNTHASE REGULATOR SKT5-RELATED"/>
    <property type="match status" value="1"/>
</dbReference>
<feature type="region of interest" description="Disordered" evidence="2">
    <location>
        <begin position="15"/>
        <end position="35"/>
    </location>
</feature>
<evidence type="ECO:0000313" key="3">
    <source>
        <dbReference type="EMBL" id="KAF2772146.1"/>
    </source>
</evidence>
<sequence>PRTTVNRPVSAYTLGSDRQSRALSPMGLHGSDAGSPRLYARDLSSSRRSPLSRPVSYIDLLNNVPHNQQIAPGPPLNNADLQGIVGSAASLLNTKKTLDMYRANVKKTNDAAVQYEFAVFMVNAAKDAQPEDDLDPAELYAEAKHILQRLSDRAYPFAQYYLGDGYFSGLFNKNKPDYDKAFPLFAAASKHGHAESGYRAALCYEFGWGSTKSYPKAVQFYRAAASRNHPGAATRLGLACIRGDLGVGKNAYREGVKWLKRATEAADVQYNSALYELGRLHLTGFGEDIFKDEPYAAQLLTQAAELGHVQANFTMGEAYENGLYSCPRDAALSVHFYNGAAARGMPEAMMALCAWYMLGAPPVLERDENEAYAWAKLAAEAGLVKAEYACGYFTEMGIGCRRDPLQANVWYVSAAENGSEQARQRLRIISQAANGMPE</sequence>
<keyword evidence="1" id="KW-0677">Repeat</keyword>
<dbReference type="Pfam" id="PF08238">
    <property type="entry name" value="Sel1"/>
    <property type="match status" value="7"/>
</dbReference>
<dbReference type="InterPro" id="IPR006597">
    <property type="entry name" value="Sel1-like"/>
</dbReference>
<feature type="non-terminal residue" evidence="3">
    <location>
        <position position="438"/>
    </location>
</feature>
<organism evidence="3 4">
    <name type="scientific">Teratosphaeria nubilosa</name>
    <dbReference type="NCBI Taxonomy" id="161662"/>
    <lineage>
        <taxon>Eukaryota</taxon>
        <taxon>Fungi</taxon>
        <taxon>Dikarya</taxon>
        <taxon>Ascomycota</taxon>
        <taxon>Pezizomycotina</taxon>
        <taxon>Dothideomycetes</taxon>
        <taxon>Dothideomycetidae</taxon>
        <taxon>Mycosphaerellales</taxon>
        <taxon>Teratosphaeriaceae</taxon>
        <taxon>Teratosphaeria</taxon>
    </lineage>
</organism>
<dbReference type="PANTHER" id="PTHR46430">
    <property type="entry name" value="PROTEIN SKT5-RELATED"/>
    <property type="match status" value="1"/>
</dbReference>
<gene>
    <name evidence="3" type="ORF">EJ03DRAFT_254023</name>
</gene>
<dbReference type="OrthoDB" id="272077at2759"/>
<evidence type="ECO:0000313" key="4">
    <source>
        <dbReference type="Proteomes" id="UP000799436"/>
    </source>
</evidence>
<proteinExistence type="predicted"/>
<name>A0A6G1LH17_9PEZI</name>
<feature type="non-terminal residue" evidence="3">
    <location>
        <position position="1"/>
    </location>
</feature>
<evidence type="ECO:0000256" key="2">
    <source>
        <dbReference type="SAM" id="MobiDB-lite"/>
    </source>
</evidence>
<dbReference type="AlphaFoldDB" id="A0A6G1LH17"/>